<feature type="binding site" evidence="11">
    <location>
        <position position="124"/>
    </location>
    <ligand>
        <name>NAD(+)</name>
        <dbReference type="ChEBI" id="CHEBI:57540"/>
    </ligand>
</feature>
<dbReference type="NCBIfam" id="TIGR03026">
    <property type="entry name" value="NDP-sugDHase"/>
    <property type="match status" value="1"/>
</dbReference>
<dbReference type="AlphaFoldDB" id="A0A1X4XZY6"/>
<protein>
    <recommendedName>
        <fullName evidence="4 8">UDP-glucose 6-dehydrogenase</fullName>
        <ecNumber evidence="3 8">1.1.1.22</ecNumber>
    </recommendedName>
</protein>
<dbReference type="InterPro" id="IPR028357">
    <property type="entry name" value="UDPglc_DH_bac"/>
</dbReference>
<evidence type="ECO:0000256" key="10">
    <source>
        <dbReference type="PIRSR" id="PIRSR500134-2"/>
    </source>
</evidence>
<evidence type="ECO:0000256" key="2">
    <source>
        <dbReference type="ARBA" id="ARBA00006601"/>
    </source>
</evidence>
<dbReference type="EC" id="1.1.1.22" evidence="3 8"/>
<feature type="binding site" evidence="10">
    <location>
        <position position="329"/>
    </location>
    <ligand>
        <name>substrate</name>
    </ligand>
</feature>
<dbReference type="InterPro" id="IPR008927">
    <property type="entry name" value="6-PGluconate_DH-like_C_sf"/>
</dbReference>
<feature type="binding site" evidence="10">
    <location>
        <position position="266"/>
    </location>
    <ligand>
        <name>substrate</name>
    </ligand>
</feature>
<dbReference type="Pfam" id="PF03721">
    <property type="entry name" value="UDPG_MGDP_dh_N"/>
    <property type="match status" value="1"/>
</dbReference>
<dbReference type="SMART" id="SM00984">
    <property type="entry name" value="UDPG_MGDP_dh_C"/>
    <property type="match status" value="1"/>
</dbReference>
<dbReference type="PIRSF" id="PIRSF000124">
    <property type="entry name" value="UDPglc_GDPman_dh"/>
    <property type="match status" value="1"/>
</dbReference>
<keyword evidence="5 8" id="KW-0560">Oxidoreductase</keyword>
<evidence type="ECO:0000256" key="9">
    <source>
        <dbReference type="PIRSR" id="PIRSR500134-1"/>
    </source>
</evidence>
<dbReference type="PROSITE" id="PS51257">
    <property type="entry name" value="PROKAR_LIPOPROTEIN"/>
    <property type="match status" value="1"/>
</dbReference>
<dbReference type="InterPro" id="IPR036220">
    <property type="entry name" value="UDP-Glc/GDP-Man_DH_C_sf"/>
</dbReference>
<feature type="active site" description="Nucleophile" evidence="9">
    <location>
        <position position="269"/>
    </location>
</feature>
<evidence type="ECO:0000256" key="6">
    <source>
        <dbReference type="ARBA" id="ARBA00023027"/>
    </source>
</evidence>
<evidence type="ECO:0000256" key="11">
    <source>
        <dbReference type="PIRSR" id="PIRSR500134-3"/>
    </source>
</evidence>
<dbReference type="UniPathway" id="UPA00038">
    <property type="reaction ID" value="UER00491"/>
</dbReference>
<feature type="binding site" evidence="10">
    <location>
        <begin position="258"/>
        <end position="262"/>
    </location>
    <ligand>
        <name>substrate</name>
    </ligand>
</feature>
<dbReference type="PANTHER" id="PTHR43750:SF3">
    <property type="entry name" value="UDP-GLUCOSE 6-DEHYDROGENASE TUAD"/>
    <property type="match status" value="1"/>
</dbReference>
<comment type="caution">
    <text evidence="13">The sequence shown here is derived from an EMBL/GenBank/DDBJ whole genome shotgun (WGS) entry which is preliminary data.</text>
</comment>
<dbReference type="InterPro" id="IPR014026">
    <property type="entry name" value="UDP-Glc/GDP-Man_DH_dimer"/>
</dbReference>
<feature type="binding site" evidence="10">
    <location>
        <begin position="161"/>
        <end position="164"/>
    </location>
    <ligand>
        <name>substrate</name>
    </ligand>
</feature>
<dbReference type="SUPFAM" id="SSF48179">
    <property type="entry name" value="6-phosphogluconate dehydrogenase C-terminal domain-like"/>
    <property type="match status" value="1"/>
</dbReference>
<gene>
    <name evidence="13" type="ORF">DESAMIL20_182</name>
</gene>
<feature type="binding site" evidence="11">
    <location>
        <position position="272"/>
    </location>
    <ligand>
        <name>NAD(+)</name>
        <dbReference type="ChEBI" id="CHEBI:57540"/>
    </ligand>
</feature>
<comment type="catalytic activity">
    <reaction evidence="7 8">
        <text>UDP-alpha-D-glucose + 2 NAD(+) + H2O = UDP-alpha-D-glucuronate + 2 NADH + 3 H(+)</text>
        <dbReference type="Rhea" id="RHEA:23596"/>
        <dbReference type="ChEBI" id="CHEBI:15377"/>
        <dbReference type="ChEBI" id="CHEBI:15378"/>
        <dbReference type="ChEBI" id="CHEBI:57540"/>
        <dbReference type="ChEBI" id="CHEBI:57945"/>
        <dbReference type="ChEBI" id="CHEBI:58052"/>
        <dbReference type="ChEBI" id="CHEBI:58885"/>
        <dbReference type="EC" id="1.1.1.22"/>
    </reaction>
</comment>
<evidence type="ECO:0000256" key="8">
    <source>
        <dbReference type="PIRNR" id="PIRNR000124"/>
    </source>
</evidence>
<evidence type="ECO:0000259" key="12">
    <source>
        <dbReference type="SMART" id="SM00984"/>
    </source>
</evidence>
<dbReference type="InterPro" id="IPR001732">
    <property type="entry name" value="UDP-Glc/GDP-Man_DH_N"/>
</dbReference>
<reference evidence="13 14" key="1">
    <citation type="journal article" date="2017" name="Front. Microbiol.">
        <title>Genome Sequence of Desulfurella amilsii Strain TR1 and Comparative Genomics of Desulfurellaceae Family.</title>
        <authorList>
            <person name="Florentino A.P."/>
            <person name="Stams A.J."/>
            <person name="Sanchez-Andrea I."/>
        </authorList>
    </citation>
    <scope>NUCLEOTIDE SEQUENCE [LARGE SCALE GENOMIC DNA]</scope>
    <source>
        <strain evidence="13 14">TR1</strain>
    </source>
</reference>
<dbReference type="EMBL" id="MDSU01000001">
    <property type="protein sequence ID" value="OSS43074.1"/>
    <property type="molecule type" value="Genomic_DNA"/>
</dbReference>
<evidence type="ECO:0000256" key="3">
    <source>
        <dbReference type="ARBA" id="ARBA00012954"/>
    </source>
</evidence>
<dbReference type="Pfam" id="PF00984">
    <property type="entry name" value="UDPG_MGDP_dh"/>
    <property type="match status" value="1"/>
</dbReference>
<keyword evidence="6 8" id="KW-0520">NAD</keyword>
<organism evidence="13 14">
    <name type="scientific">Desulfurella amilsii</name>
    <dbReference type="NCBI Taxonomy" id="1562698"/>
    <lineage>
        <taxon>Bacteria</taxon>
        <taxon>Pseudomonadati</taxon>
        <taxon>Campylobacterota</taxon>
        <taxon>Desulfurellia</taxon>
        <taxon>Desulfurellales</taxon>
        <taxon>Desulfurellaceae</taxon>
        <taxon>Desulfurella</taxon>
    </lineage>
</organism>
<feature type="binding site" evidence="11">
    <location>
        <position position="31"/>
    </location>
    <ligand>
        <name>NAD(+)</name>
        <dbReference type="ChEBI" id="CHEBI:57540"/>
    </ligand>
</feature>
<feature type="binding site" evidence="11">
    <location>
        <position position="164"/>
    </location>
    <ligand>
        <name>NAD(+)</name>
        <dbReference type="ChEBI" id="CHEBI:57540"/>
    </ligand>
</feature>
<dbReference type="Proteomes" id="UP000194141">
    <property type="component" value="Unassembled WGS sequence"/>
</dbReference>
<dbReference type="InterPro" id="IPR017476">
    <property type="entry name" value="UDP-Glc/GDP-Man"/>
</dbReference>
<feature type="binding site" evidence="10">
    <location>
        <position position="213"/>
    </location>
    <ligand>
        <name>substrate</name>
    </ligand>
</feature>
<dbReference type="SUPFAM" id="SSF51735">
    <property type="entry name" value="NAD(P)-binding Rossmann-fold domains"/>
    <property type="match status" value="1"/>
</dbReference>
<feature type="binding site" evidence="11">
    <location>
        <position position="36"/>
    </location>
    <ligand>
        <name>NAD(+)</name>
        <dbReference type="ChEBI" id="CHEBI:57540"/>
    </ligand>
</feature>
<evidence type="ECO:0000256" key="5">
    <source>
        <dbReference type="ARBA" id="ARBA00023002"/>
    </source>
</evidence>
<dbReference type="InterPro" id="IPR014027">
    <property type="entry name" value="UDP-Glc/GDP-Man_DH_C"/>
</dbReference>
<sequence>MEKISILGTGYVGLVTGSCFAYLGHKVICLDINKEKIEKLKKGEIPIYEPQLDEIFALDKESENIEFTIDYTYAIKNSDFIFIAVGTPSCPDGSANLSYVSDALKTIASCITENDFKVIVNKSTVPVGTGRWAAKLLADELLKKGIKEPEKHFCIVSNPEFLREGKAVEDFMNPDRIIIGSDDKDIALKTASLYSTLNPPMIITNLPTAEMIKYASNAFLATKISFINEMANLSEKIGADIEIVSKGMGLDKRIGPYFLKAGLGFGGSCFPKDVKALIHTSKAYNVDPSILNAVMKVNEKQKIKPIEILKGAGIDLNGVKIAIWGLAFKPDTDDTREAASLNIINELLKHNAVIFAYDPIVKNLPIQDKNLNIVNDKYEALEKCDVLILVTEWNEFKNIEFKRFKDKIVVDGRNIWEKNILKKYTKACFSIGR</sequence>
<feature type="domain" description="UDP-glucose/GDP-mannose dehydrogenase C-terminal" evidence="12">
    <location>
        <begin position="322"/>
        <end position="418"/>
    </location>
</feature>
<feature type="binding site" evidence="11">
    <location>
        <position position="336"/>
    </location>
    <ligand>
        <name>NAD(+)</name>
        <dbReference type="ChEBI" id="CHEBI:57540"/>
    </ligand>
</feature>
<feature type="binding site" evidence="11">
    <location>
        <position position="87"/>
    </location>
    <ligand>
        <name>NAD(+)</name>
        <dbReference type="ChEBI" id="CHEBI:57540"/>
    </ligand>
</feature>
<dbReference type="Gene3D" id="3.40.50.720">
    <property type="entry name" value="NAD(P)-binding Rossmann-like Domain"/>
    <property type="match status" value="2"/>
</dbReference>
<dbReference type="GO" id="GO:0006065">
    <property type="term" value="P:UDP-glucuronate biosynthetic process"/>
    <property type="evidence" value="ECO:0007669"/>
    <property type="project" value="UniProtKB-UniPathway"/>
</dbReference>
<evidence type="ECO:0000256" key="1">
    <source>
        <dbReference type="ARBA" id="ARBA00004701"/>
    </source>
</evidence>
<dbReference type="Pfam" id="PF03720">
    <property type="entry name" value="UDPG_MGDP_dh_C"/>
    <property type="match status" value="1"/>
</dbReference>
<dbReference type="InterPro" id="IPR036291">
    <property type="entry name" value="NAD(P)-bd_dom_sf"/>
</dbReference>
<accession>A0A1X4XZY6</accession>
<dbReference type="GO" id="GO:0003979">
    <property type="term" value="F:UDP-glucose 6-dehydrogenase activity"/>
    <property type="evidence" value="ECO:0007669"/>
    <property type="project" value="UniProtKB-EC"/>
</dbReference>
<keyword evidence="14" id="KW-1185">Reference proteome</keyword>
<dbReference type="Gene3D" id="1.20.5.100">
    <property type="entry name" value="Cytochrome c1, transmembrane anchor, C-terminal"/>
    <property type="match status" value="1"/>
</dbReference>
<proteinExistence type="inferred from homology"/>
<comment type="pathway">
    <text evidence="1">Nucleotide-sugar biosynthesis; UDP-alpha-D-glucuronate biosynthesis; UDP-alpha-D-glucuronate from UDP-alpha-D-glucose: step 1/1.</text>
</comment>
<dbReference type="GO" id="GO:0000271">
    <property type="term" value="P:polysaccharide biosynthetic process"/>
    <property type="evidence" value="ECO:0007669"/>
    <property type="project" value="InterPro"/>
</dbReference>
<dbReference type="OrthoDB" id="9803238at2"/>
<evidence type="ECO:0000313" key="13">
    <source>
        <dbReference type="EMBL" id="OSS43074.1"/>
    </source>
</evidence>
<evidence type="ECO:0000256" key="4">
    <source>
        <dbReference type="ARBA" id="ARBA00015132"/>
    </source>
</evidence>
<dbReference type="RefSeq" id="WP_086032997.1">
    <property type="nucleotide sequence ID" value="NZ_MDSU01000001.1"/>
</dbReference>
<dbReference type="PANTHER" id="PTHR43750">
    <property type="entry name" value="UDP-GLUCOSE 6-DEHYDROGENASE TUAD"/>
    <property type="match status" value="1"/>
</dbReference>
<dbReference type="GO" id="GO:0051287">
    <property type="term" value="F:NAD binding"/>
    <property type="evidence" value="ECO:0007669"/>
    <property type="project" value="InterPro"/>
</dbReference>
<evidence type="ECO:0000313" key="14">
    <source>
        <dbReference type="Proteomes" id="UP000194141"/>
    </source>
</evidence>
<dbReference type="PIRSF" id="PIRSF500134">
    <property type="entry name" value="UDPglc_DH_bac"/>
    <property type="match status" value="1"/>
</dbReference>
<name>A0A1X4XZY6_9BACT</name>
<dbReference type="STRING" id="1562698.DESAMIL20_182"/>
<comment type="similarity">
    <text evidence="2 8">Belongs to the UDP-glucose/GDP-mannose dehydrogenase family.</text>
</comment>
<evidence type="ECO:0000256" key="7">
    <source>
        <dbReference type="ARBA" id="ARBA00047473"/>
    </source>
</evidence>
<dbReference type="SUPFAM" id="SSF52413">
    <property type="entry name" value="UDP-glucose/GDP-mannose dehydrogenase C-terminal domain"/>
    <property type="match status" value="1"/>
</dbReference>